<gene>
    <name evidence="3" type="ORF">MTR62_08605</name>
</gene>
<organism evidence="3 4">
    <name type="scientific">Novosphingobium organovorum</name>
    <dbReference type="NCBI Taxonomy" id="2930092"/>
    <lineage>
        <taxon>Bacteria</taxon>
        <taxon>Pseudomonadati</taxon>
        <taxon>Pseudomonadota</taxon>
        <taxon>Alphaproteobacteria</taxon>
        <taxon>Sphingomonadales</taxon>
        <taxon>Sphingomonadaceae</taxon>
        <taxon>Novosphingobium</taxon>
    </lineage>
</organism>
<evidence type="ECO:0000313" key="3">
    <source>
        <dbReference type="EMBL" id="MCJ2182750.1"/>
    </source>
</evidence>
<feature type="compositionally biased region" description="Low complexity" evidence="1">
    <location>
        <begin position="38"/>
        <end position="55"/>
    </location>
</feature>
<proteinExistence type="predicted"/>
<feature type="compositionally biased region" description="Low complexity" evidence="1">
    <location>
        <begin position="70"/>
        <end position="97"/>
    </location>
</feature>
<name>A0ABT0BCH1_9SPHN</name>
<protein>
    <submittedName>
        <fullName evidence="3">Uncharacterized protein</fullName>
    </submittedName>
</protein>
<dbReference type="RefSeq" id="WP_244019033.1">
    <property type="nucleotide sequence ID" value="NZ_JALHLF010000024.1"/>
</dbReference>
<reference evidence="3" key="1">
    <citation type="submission" date="2022-03" db="EMBL/GenBank/DDBJ databases">
        <title>Identification of a novel bacterium isolated from mangrove sediments.</title>
        <authorList>
            <person name="Pan X."/>
        </authorList>
    </citation>
    <scope>NUCLEOTIDE SEQUENCE</scope>
    <source>
        <strain evidence="3">B1949</strain>
    </source>
</reference>
<feature type="chain" id="PRO_5045763295" evidence="2">
    <location>
        <begin position="31"/>
        <end position="293"/>
    </location>
</feature>
<feature type="compositionally biased region" description="Low complexity" evidence="1">
    <location>
        <begin position="243"/>
        <end position="252"/>
    </location>
</feature>
<feature type="region of interest" description="Disordered" evidence="1">
    <location>
        <begin position="38"/>
        <end position="104"/>
    </location>
</feature>
<sequence length="293" mass="28943">MKKTCVSRLCAVPLLALGLAAGLGAGPVLAQTSLESGSNAAANSGSVSGAQSQSNPTNVNAPVNSQGNLTSTSDSSAGAVSGSSSGASSDQGQSQGQEANNAQIQAQGQLATNEQGVTLTFNQSQRKIQRVYTNAPVPLAASSSFSSDYCGGTASAGASVAPIGISLGGAKPTFDKSCQSLRRAEKFGMAAANAANMGQPELAGRLMSMMIWSICTSDSDGPKGDRSTAMACDAIGLLGSTASTGSAGSAQPVPAPAPEPATTGTNGEPTPAAAVRQPPQATTPPELELVARR</sequence>
<evidence type="ECO:0000256" key="2">
    <source>
        <dbReference type="SAM" id="SignalP"/>
    </source>
</evidence>
<dbReference type="EMBL" id="JALHLF010000024">
    <property type="protein sequence ID" value="MCJ2182750.1"/>
    <property type="molecule type" value="Genomic_DNA"/>
</dbReference>
<feature type="region of interest" description="Disordered" evidence="1">
    <location>
        <begin position="243"/>
        <end position="293"/>
    </location>
</feature>
<evidence type="ECO:0000256" key="1">
    <source>
        <dbReference type="SAM" id="MobiDB-lite"/>
    </source>
</evidence>
<comment type="caution">
    <text evidence="3">The sequence shown here is derived from an EMBL/GenBank/DDBJ whole genome shotgun (WGS) entry which is preliminary data.</text>
</comment>
<evidence type="ECO:0000313" key="4">
    <source>
        <dbReference type="Proteomes" id="UP001162881"/>
    </source>
</evidence>
<feature type="signal peptide" evidence="2">
    <location>
        <begin position="1"/>
        <end position="30"/>
    </location>
</feature>
<feature type="compositionally biased region" description="Polar residues" evidence="1">
    <location>
        <begin position="56"/>
        <end position="69"/>
    </location>
</feature>
<keyword evidence="4" id="KW-1185">Reference proteome</keyword>
<dbReference type="Proteomes" id="UP001162881">
    <property type="component" value="Unassembled WGS sequence"/>
</dbReference>
<accession>A0ABT0BCH1</accession>
<keyword evidence="2" id="KW-0732">Signal</keyword>